<sequence>MSGHGYRVFADELDRFAAEVADPRWAAIADRLGAPLHVAVAGRRGVGRSTLAHALDRLGITVTTSPDADLVVYVIAEVVKPEDRDAIAAASQPVLVVLNKADLTGVSGAALDGVAAEPVVGLLAVAALDEPLDDTMWAALQALSVRPADLDSPDSFVAGEHPVPVEVRRRLVGALDLFGIAAAIAAIRRGATPAETRTLLCHLSGIDRVVQKIGAVGAQVYYRRVLDATADLATLAVTDRRAGEFLSREETVLARMAAAVDVVEAAGMPVDRSDDADACLRRAVSWQRYDREPVAGLHRACSADIVRGSLRLWSKVGGTA</sequence>
<dbReference type="STRING" id="1260918.AWC06_20910"/>
<accession>A0A1X1UN64</accession>
<dbReference type="RefSeq" id="WP_085199133.1">
    <property type="nucleotide sequence ID" value="NZ_JACKVI010000014.1"/>
</dbReference>
<dbReference type="EMBL" id="LQOW01000027">
    <property type="protein sequence ID" value="ORV58211.1"/>
    <property type="molecule type" value="Genomic_DNA"/>
</dbReference>
<organism evidence="1 2">
    <name type="scientific">Mycobacterium fragae</name>
    <dbReference type="NCBI Taxonomy" id="1260918"/>
    <lineage>
        <taxon>Bacteria</taxon>
        <taxon>Bacillati</taxon>
        <taxon>Actinomycetota</taxon>
        <taxon>Actinomycetes</taxon>
        <taxon>Mycobacteriales</taxon>
        <taxon>Mycobacteriaceae</taxon>
        <taxon>Mycobacterium</taxon>
    </lineage>
</organism>
<dbReference type="SUPFAM" id="SSF52540">
    <property type="entry name" value="P-loop containing nucleoside triphosphate hydrolases"/>
    <property type="match status" value="1"/>
</dbReference>
<protein>
    <submittedName>
        <fullName evidence="1">Uncharacterized protein</fullName>
    </submittedName>
</protein>
<comment type="caution">
    <text evidence="1">The sequence shown here is derived from an EMBL/GenBank/DDBJ whole genome shotgun (WGS) entry which is preliminary data.</text>
</comment>
<evidence type="ECO:0000313" key="2">
    <source>
        <dbReference type="Proteomes" id="UP000194000"/>
    </source>
</evidence>
<reference evidence="1 2" key="1">
    <citation type="submission" date="2016-01" db="EMBL/GenBank/DDBJ databases">
        <title>The new phylogeny of the genus Mycobacterium.</title>
        <authorList>
            <person name="Tarcisio F."/>
            <person name="Conor M."/>
            <person name="Antonella G."/>
            <person name="Elisabetta G."/>
            <person name="Giulia F.S."/>
            <person name="Sara T."/>
            <person name="Anna F."/>
            <person name="Clotilde B."/>
            <person name="Roberto B."/>
            <person name="Veronica D.S."/>
            <person name="Fabio R."/>
            <person name="Monica P."/>
            <person name="Olivier J."/>
            <person name="Enrico T."/>
            <person name="Nicola S."/>
        </authorList>
    </citation>
    <scope>NUCLEOTIDE SEQUENCE [LARGE SCALE GENOMIC DNA]</scope>
    <source>
        <strain evidence="1 2">DSM 45731</strain>
    </source>
</reference>
<name>A0A1X1UN64_9MYCO</name>
<proteinExistence type="predicted"/>
<dbReference type="InterPro" id="IPR027417">
    <property type="entry name" value="P-loop_NTPase"/>
</dbReference>
<keyword evidence="2" id="KW-1185">Reference proteome</keyword>
<dbReference type="OrthoDB" id="4641839at2"/>
<evidence type="ECO:0000313" key="1">
    <source>
        <dbReference type="EMBL" id="ORV58211.1"/>
    </source>
</evidence>
<gene>
    <name evidence="1" type="ORF">AWC06_20910</name>
</gene>
<dbReference type="Proteomes" id="UP000194000">
    <property type="component" value="Unassembled WGS sequence"/>
</dbReference>
<dbReference type="AlphaFoldDB" id="A0A1X1UN64"/>